<evidence type="ECO:0000313" key="6">
    <source>
        <dbReference type="Proteomes" id="UP000037425"/>
    </source>
</evidence>
<dbReference type="EMBL" id="LGAP01000048">
    <property type="protein sequence ID" value="KOF12625.1"/>
    <property type="molecule type" value="Genomic_DNA"/>
</dbReference>
<gene>
    <name evidence="5" type="ORF">AC244_33400</name>
</gene>
<reference evidence="6" key="1">
    <citation type="submission" date="2015-07" db="EMBL/GenBank/DDBJ databases">
        <title>Whole genome sequence of an Ensifer adhaerens strain isolated from a cave pool in the Wind Cave National Park.</title>
        <authorList>
            <person name="Eng W.W.H."/>
            <person name="Gan H.M."/>
            <person name="Barton H.A."/>
            <person name="Savka M.A."/>
        </authorList>
    </citation>
    <scope>NUCLEOTIDE SEQUENCE [LARGE SCALE GENOMIC DNA]</scope>
    <source>
        <strain evidence="6">SD006</strain>
    </source>
</reference>
<evidence type="ECO:0000256" key="1">
    <source>
        <dbReference type="ARBA" id="ARBA00010164"/>
    </source>
</evidence>
<dbReference type="PATRIC" id="fig|106592.7.peg.6172"/>
<dbReference type="PANTHER" id="PTHR37419">
    <property type="entry name" value="SERINE/THREONINE-PROTEIN KINASE TOXIN HIPA"/>
    <property type="match status" value="1"/>
</dbReference>
<dbReference type="Gene3D" id="1.10.1070.20">
    <property type="match status" value="1"/>
</dbReference>
<keyword evidence="3 5" id="KW-0418">Kinase</keyword>
<dbReference type="AlphaFoldDB" id="A0A0L8BDI6"/>
<dbReference type="InterPro" id="IPR012893">
    <property type="entry name" value="HipA-like_C"/>
</dbReference>
<proteinExistence type="inferred from homology"/>
<evidence type="ECO:0000256" key="2">
    <source>
        <dbReference type="ARBA" id="ARBA00022679"/>
    </source>
</evidence>
<keyword evidence="2" id="KW-0808">Transferase</keyword>
<dbReference type="PANTHER" id="PTHR37419:SF8">
    <property type="entry name" value="TOXIN YJJJ"/>
    <property type="match status" value="1"/>
</dbReference>
<dbReference type="GO" id="GO:0004674">
    <property type="term" value="F:protein serine/threonine kinase activity"/>
    <property type="evidence" value="ECO:0007669"/>
    <property type="project" value="TreeGrafter"/>
</dbReference>
<evidence type="ECO:0000256" key="3">
    <source>
        <dbReference type="ARBA" id="ARBA00022777"/>
    </source>
</evidence>
<feature type="domain" description="HipA-like C-terminal" evidence="4">
    <location>
        <begin position="169"/>
        <end position="383"/>
    </location>
</feature>
<evidence type="ECO:0000259" key="4">
    <source>
        <dbReference type="Pfam" id="PF07804"/>
    </source>
</evidence>
<protein>
    <submittedName>
        <fullName evidence="5">Phosphatidylinositol kinase</fullName>
    </submittedName>
</protein>
<comment type="caution">
    <text evidence="5">The sequence shown here is derived from an EMBL/GenBank/DDBJ whole genome shotgun (WGS) entry which is preliminary data.</text>
</comment>
<dbReference type="OrthoDB" id="9805913at2"/>
<comment type="similarity">
    <text evidence="1">Belongs to the HipA Ser/Thr kinase family.</text>
</comment>
<sequence length="410" mass="45623">MTIDVYIDAYGVSRKVGTMRRHAGAGRERVTYEHDDVWLNSSEAFQFDPTLPLRRGVLHPGANKLMFGTLGDSAPDTWGRTLMRRRENREAKREGRAPRTLHEADYLLGVSDETRLGGIRFSVGGTFQSPQSKGVPTTVALGDLLAAAQRIERGEESDEDLILIFAPGSSLGGARPKASVYDQHGNLSIAKFPKELDKYSVERWEAIAMDIAAAAGIETARHELVQATGHTVFLSRRFDRIRQAGEQTDRIPFMSAMAVTEHNDGDKDCSYLEIVDAINAYGAKPAHDRAELFRRIAINILISNVDDHFRNHGFLWAGKKGWQLSPAYDLNPNGNSIRVLSTRIDFEDGTASIDLLRSVAEYFVTMVDADAIIAECRAVTSRWRDFAQARGAPPSEVRMMEAAFEHEDTR</sequence>
<dbReference type="RefSeq" id="WP_053253107.1">
    <property type="nucleotide sequence ID" value="NZ_LGAP01000048.1"/>
</dbReference>
<dbReference type="InterPro" id="IPR052028">
    <property type="entry name" value="HipA_Ser/Thr_kinase"/>
</dbReference>
<dbReference type="Pfam" id="PF07804">
    <property type="entry name" value="HipA_C"/>
    <property type="match status" value="1"/>
</dbReference>
<name>A0A0L8BDI6_ENSAD</name>
<dbReference type="Proteomes" id="UP000037425">
    <property type="component" value="Unassembled WGS sequence"/>
</dbReference>
<evidence type="ECO:0000313" key="5">
    <source>
        <dbReference type="EMBL" id="KOF12625.1"/>
    </source>
</evidence>
<organism evidence="5 6">
    <name type="scientific">Ensifer adhaerens</name>
    <name type="common">Sinorhizobium morelense</name>
    <dbReference type="NCBI Taxonomy" id="106592"/>
    <lineage>
        <taxon>Bacteria</taxon>
        <taxon>Pseudomonadati</taxon>
        <taxon>Pseudomonadota</taxon>
        <taxon>Alphaproteobacteria</taxon>
        <taxon>Hyphomicrobiales</taxon>
        <taxon>Rhizobiaceae</taxon>
        <taxon>Sinorhizobium/Ensifer group</taxon>
        <taxon>Ensifer</taxon>
    </lineage>
</organism>
<accession>A0A0L8BDI6</accession>
<dbReference type="GO" id="GO:0005829">
    <property type="term" value="C:cytosol"/>
    <property type="evidence" value="ECO:0007669"/>
    <property type="project" value="TreeGrafter"/>
</dbReference>